<proteinExistence type="predicted"/>
<reference evidence="1 2" key="1">
    <citation type="submission" date="2017-06" db="EMBL/GenBank/DDBJ databases">
        <title>Comparative genomic analysis of Ambrosia Fusariam Clade fungi.</title>
        <authorList>
            <person name="Stajich J.E."/>
            <person name="Carrillo J."/>
            <person name="Kijimoto T."/>
            <person name="Eskalen A."/>
            <person name="O'Donnell K."/>
            <person name="Kasson M."/>
        </authorList>
    </citation>
    <scope>NUCLEOTIDE SEQUENCE [LARGE SCALE GENOMIC DNA]</scope>
    <source>
        <strain evidence="1 2">NRRL62584</strain>
    </source>
</reference>
<protein>
    <submittedName>
        <fullName evidence="1">Uncharacterized protein</fullName>
    </submittedName>
</protein>
<organism evidence="1 2">
    <name type="scientific">Fusarium duplospermum</name>
    <dbReference type="NCBI Taxonomy" id="1325734"/>
    <lineage>
        <taxon>Eukaryota</taxon>
        <taxon>Fungi</taxon>
        <taxon>Dikarya</taxon>
        <taxon>Ascomycota</taxon>
        <taxon>Pezizomycotina</taxon>
        <taxon>Sordariomycetes</taxon>
        <taxon>Hypocreomycetidae</taxon>
        <taxon>Hypocreales</taxon>
        <taxon>Nectriaceae</taxon>
        <taxon>Fusarium</taxon>
        <taxon>Fusarium solani species complex</taxon>
    </lineage>
</organism>
<dbReference type="EMBL" id="NKCI01000071">
    <property type="protein sequence ID" value="RSL58690.1"/>
    <property type="molecule type" value="Genomic_DNA"/>
</dbReference>
<accession>A0A428Q030</accession>
<evidence type="ECO:0000313" key="1">
    <source>
        <dbReference type="EMBL" id="RSL58690.1"/>
    </source>
</evidence>
<dbReference type="AlphaFoldDB" id="A0A428Q030"/>
<sequence length="537" mass="61090">MPSDSSMFSMSSDAVLWEGAQCSKDRDHQEPYYYCMRCDRMVCRDCWLKIEKHTSQEPGHDPTKPNDAIIVHSILKVKLDEQPMLEDAIKRCRVPHLRQNYDNNEWFGVRRKNEAGGYSLVEGHAYNLIADSFRTSKSDIYPGLVSFVGGTGSGKSTLIELLAKFADPLVRKYFKTPAVGDSGSCQSTSSNRSSNVHLYADPRTFQTRSPILYAECEGIDGDETPAEMGKSLTDASASSDPLSHASQILELGSHDIIWSKMPRNSGACTRKEIIKTLFPRILYIFSDVVVFSFSRIQPDDTLLQLAKWGHSAMIQSYNKPLLPSCIIAFSNRDDQVGRRENNLNTARKSFFEGLQDFSKDKTLQPYIQYWKTYGRRIASAEDFLSCYYSSVSVVHLPSAQRPTTMHRQIEKLYGRIKEMCSESQERRAAAWMKWDAPTLSLFVRKAFTHFASKYETPFNFSDASVDLQNSTPNFTWSIFNLARMVRGRRDLSQAGMDLWVRINEFVASCVFLNCVRTKQDGKNPVVCRFEIETSVRS</sequence>
<keyword evidence="2" id="KW-1185">Reference proteome</keyword>
<name>A0A428Q030_9HYPO</name>
<dbReference type="STRING" id="1325734.A0A428Q030"/>
<gene>
    <name evidence="1" type="ORF">CEP54_007630</name>
</gene>
<dbReference type="SUPFAM" id="SSF52540">
    <property type="entry name" value="P-loop containing nucleoside triphosphate hydrolases"/>
    <property type="match status" value="1"/>
</dbReference>
<dbReference type="OrthoDB" id="194358at2759"/>
<comment type="caution">
    <text evidence="1">The sequence shown here is derived from an EMBL/GenBank/DDBJ whole genome shotgun (WGS) entry which is preliminary data.</text>
</comment>
<dbReference type="InterPro" id="IPR027417">
    <property type="entry name" value="P-loop_NTPase"/>
</dbReference>
<evidence type="ECO:0000313" key="2">
    <source>
        <dbReference type="Proteomes" id="UP000288168"/>
    </source>
</evidence>
<dbReference type="Proteomes" id="UP000288168">
    <property type="component" value="Unassembled WGS sequence"/>
</dbReference>